<keyword evidence="3" id="KW-1185">Reference proteome</keyword>
<reference evidence="2" key="1">
    <citation type="journal article" date="2014" name="Nucleic Acids Res.">
        <title>The evolutionary dynamics of variant antigen genes in Babesia reveal a history of genomic innovation underlying host-parasite interaction.</title>
        <authorList>
            <person name="Jackson A.P."/>
            <person name="Otto T.D."/>
            <person name="Darby A."/>
            <person name="Ramaprasad A."/>
            <person name="Xia D."/>
            <person name="Echaide I.E."/>
            <person name="Farber M."/>
            <person name="Gahlot S."/>
            <person name="Gamble J."/>
            <person name="Gupta D."/>
            <person name="Gupta Y."/>
            <person name="Jackson L."/>
            <person name="Malandrin L."/>
            <person name="Malas T.B."/>
            <person name="Moussa E."/>
            <person name="Nair M."/>
            <person name="Reid A.J."/>
            <person name="Sanders M."/>
            <person name="Sharma J."/>
            <person name="Tracey A."/>
            <person name="Quail M.A."/>
            <person name="Weir W."/>
            <person name="Wastling J.M."/>
            <person name="Hall N."/>
            <person name="Willadsen P."/>
            <person name="Lingelbach K."/>
            <person name="Shiels B."/>
            <person name="Tait A."/>
            <person name="Berriman M."/>
            <person name="Allred D.R."/>
            <person name="Pain A."/>
        </authorList>
    </citation>
    <scope>NUCLEOTIDE SEQUENCE</scope>
    <source>
        <strain evidence="2">1802A</strain>
    </source>
</reference>
<keyword evidence="1" id="KW-0732">Signal</keyword>
<accession>A0AAD9G6L1</accession>
<evidence type="ECO:0000256" key="1">
    <source>
        <dbReference type="SAM" id="SignalP"/>
    </source>
</evidence>
<proteinExistence type="predicted"/>
<evidence type="ECO:0000313" key="3">
    <source>
        <dbReference type="Proteomes" id="UP001195914"/>
    </source>
</evidence>
<feature type="signal peptide" evidence="1">
    <location>
        <begin position="1"/>
        <end position="21"/>
    </location>
</feature>
<protein>
    <submittedName>
        <fullName evidence="2">Membrane protein</fullName>
    </submittedName>
</protein>
<comment type="caution">
    <text evidence="2">The sequence shown here is derived from an EMBL/GenBank/DDBJ whole genome shotgun (WGS) entry which is preliminary data.</text>
</comment>
<dbReference type="EMBL" id="JAHBMH010000073">
    <property type="protein sequence ID" value="KAK1932757.1"/>
    <property type="molecule type" value="Genomic_DNA"/>
</dbReference>
<gene>
    <name evidence="2" type="ORF">X943_000657</name>
</gene>
<organism evidence="2 3">
    <name type="scientific">Babesia divergens</name>
    <dbReference type="NCBI Taxonomy" id="32595"/>
    <lineage>
        <taxon>Eukaryota</taxon>
        <taxon>Sar</taxon>
        <taxon>Alveolata</taxon>
        <taxon>Apicomplexa</taxon>
        <taxon>Aconoidasida</taxon>
        <taxon>Piroplasmida</taxon>
        <taxon>Babesiidae</taxon>
        <taxon>Babesia</taxon>
    </lineage>
</organism>
<evidence type="ECO:0000313" key="2">
    <source>
        <dbReference type="EMBL" id="KAK1932757.1"/>
    </source>
</evidence>
<name>A0AAD9G6L1_BABDI</name>
<sequence>MANMTGVSCLRILAFVSSISGNVRPGYGRMKHHDLLADSSSTSESPDDVRKRSKKNLFKHQFDDYTHIGSSTVRDRDGERWQDIVMEEIAKNRNLEPSDNFLYGENNMEELNTSPISDHQMEVIKPSFNYRLSPEGRMKLEDRITHLKQMAASNPGQPKTVRPNLWIVRSSYGNYCELLEKDEARLESFVKRVRSHFSPEQLQILKMKIEVKMPLCEVFFEGEITDQVRIFYARGGTLQFYVVPRFWSRCPLLEKDPRLEAKYGKSTAPGLFPQWDEDGMIEELIDCMDVRPDYALVRLVFSAFYALQEFRQPNAWQLIPMVPDHDRELMQTFFEKVHWPTRLRVQQAFENGIEDYRDIISEEYKALQQVNRRKSNILDYWL</sequence>
<reference evidence="2" key="2">
    <citation type="submission" date="2021-05" db="EMBL/GenBank/DDBJ databases">
        <authorList>
            <person name="Pain A."/>
        </authorList>
    </citation>
    <scope>NUCLEOTIDE SEQUENCE</scope>
    <source>
        <strain evidence="2">1802A</strain>
    </source>
</reference>
<dbReference type="AlphaFoldDB" id="A0AAD9G6L1"/>
<dbReference type="Proteomes" id="UP001195914">
    <property type="component" value="Unassembled WGS sequence"/>
</dbReference>
<feature type="chain" id="PRO_5042111000" evidence="1">
    <location>
        <begin position="22"/>
        <end position="382"/>
    </location>
</feature>